<dbReference type="Proteomes" id="UP000292347">
    <property type="component" value="Unassembled WGS sequence"/>
</dbReference>
<dbReference type="AlphaFoldDB" id="A0A4Q2ITT5"/>
<keyword evidence="2" id="KW-1185">Reference proteome</keyword>
<sequence length="131" mass="14335">MTRERRLLQAVVALLCMIPLSTASVGILRGAEWLAQDAVRPDLDSHFRYLSGIFLGMALGFASCIPVIERQGARFRLLGMMVVIGGLARAWSLIEVGPPSTAHLVGLCVELGAVPLVLLWQASLQRRWQRG</sequence>
<accession>A0A4Q2ITT5</accession>
<evidence type="ECO:0000313" key="1">
    <source>
        <dbReference type="EMBL" id="RXZ31821.1"/>
    </source>
</evidence>
<dbReference type="RefSeq" id="WP_129342053.1">
    <property type="nucleotide sequence ID" value="NZ_JACIDD010000002.1"/>
</dbReference>
<comment type="caution">
    <text evidence="1">The sequence shown here is derived from an EMBL/GenBank/DDBJ whole genome shotgun (WGS) entry which is preliminary data.</text>
</comment>
<reference evidence="1 2" key="1">
    <citation type="submission" date="2019-01" db="EMBL/GenBank/DDBJ databases">
        <title>Sphingomonas mucosissima sp. nov. and Sphingomonas desiccabilis sp. nov., from biological soil crusts in the Colorado Plateau, USA.</title>
        <authorList>
            <person name="Zhu D."/>
        </authorList>
    </citation>
    <scope>NUCLEOTIDE SEQUENCE [LARGE SCALE GENOMIC DNA]</scope>
    <source>
        <strain evidence="1 2">CP1D</strain>
    </source>
</reference>
<gene>
    <name evidence="1" type="ORF">EO081_11510</name>
</gene>
<dbReference type="OrthoDB" id="7619515at2"/>
<protein>
    <submittedName>
        <fullName evidence="1">DUF4345 domain-containing protein</fullName>
    </submittedName>
</protein>
<dbReference type="InterPro" id="IPR025597">
    <property type="entry name" value="DUF4345"/>
</dbReference>
<dbReference type="EMBL" id="SDPT01000002">
    <property type="protein sequence ID" value="RXZ31821.1"/>
    <property type="molecule type" value="Genomic_DNA"/>
</dbReference>
<name>A0A4Q2ITT5_9SPHN</name>
<organism evidence="1 2">
    <name type="scientific">Sphingomonas desiccabilis</name>
    <dbReference type="NCBI Taxonomy" id="429134"/>
    <lineage>
        <taxon>Bacteria</taxon>
        <taxon>Pseudomonadati</taxon>
        <taxon>Pseudomonadota</taxon>
        <taxon>Alphaproteobacteria</taxon>
        <taxon>Sphingomonadales</taxon>
        <taxon>Sphingomonadaceae</taxon>
        <taxon>Sphingomonas</taxon>
    </lineage>
</organism>
<dbReference type="Pfam" id="PF14248">
    <property type="entry name" value="DUF4345"/>
    <property type="match status" value="1"/>
</dbReference>
<proteinExistence type="predicted"/>
<evidence type="ECO:0000313" key="2">
    <source>
        <dbReference type="Proteomes" id="UP000292347"/>
    </source>
</evidence>